<keyword evidence="1" id="KW-1133">Transmembrane helix</keyword>
<evidence type="ECO:0000256" key="1">
    <source>
        <dbReference type="SAM" id="Phobius"/>
    </source>
</evidence>
<dbReference type="GO" id="GO:0052816">
    <property type="term" value="F:long-chain fatty acyl-CoA hydrolase activity"/>
    <property type="evidence" value="ECO:0007669"/>
    <property type="project" value="TreeGrafter"/>
</dbReference>
<dbReference type="GO" id="GO:0006637">
    <property type="term" value="P:acyl-CoA metabolic process"/>
    <property type="evidence" value="ECO:0007669"/>
    <property type="project" value="TreeGrafter"/>
</dbReference>
<dbReference type="Proteomes" id="UP000694403">
    <property type="component" value="Unplaced"/>
</dbReference>
<dbReference type="Ensembl" id="ENSCSRT00000027750.1">
    <property type="protein sequence ID" value="ENSCSRP00000026638.1"/>
    <property type="gene ID" value="ENSCSRG00000019804.1"/>
</dbReference>
<dbReference type="AlphaFoldDB" id="A0A8C3TB19"/>
<keyword evidence="1" id="KW-0812">Transmembrane</keyword>
<proteinExistence type="predicted"/>
<reference evidence="2" key="2">
    <citation type="submission" date="2025-09" db="UniProtKB">
        <authorList>
            <consortium name="Ensembl"/>
        </authorList>
    </citation>
    <scope>IDENTIFICATION</scope>
</reference>
<dbReference type="Gene3D" id="3.10.129.10">
    <property type="entry name" value="Hotdog Thioesterase"/>
    <property type="match status" value="1"/>
</dbReference>
<keyword evidence="3" id="KW-1185">Reference proteome</keyword>
<dbReference type="PANTHER" id="PTHR11049">
    <property type="entry name" value="ACYL COENZYME A THIOESTER HYDROLASE"/>
    <property type="match status" value="1"/>
</dbReference>
<protein>
    <submittedName>
        <fullName evidence="2">Uncharacterized protein</fullName>
    </submittedName>
</protein>
<sequence length="146" mass="15609">KAQRGRRERERAHGGEKYKQVVWGSSFTAGHCLILLLPFWSVAEDTLLGACSANAKLLLAQGSASALAAGDPADPALGMECGGRYRNPTEVQMSQLVLPCHTNHRGELSIGQLLKWIDTTACLSGKRSCAAQFGHPPATQEQRPGA</sequence>
<evidence type="ECO:0000313" key="3">
    <source>
        <dbReference type="Proteomes" id="UP000694403"/>
    </source>
</evidence>
<accession>A0A8C3TB19</accession>
<feature type="transmembrane region" description="Helical" evidence="1">
    <location>
        <begin position="21"/>
        <end position="40"/>
    </location>
</feature>
<keyword evidence="1" id="KW-0472">Membrane</keyword>
<dbReference type="PANTHER" id="PTHR11049:SF1">
    <property type="entry name" value="ACYL-COENZYME A THIOESTERASE 11"/>
    <property type="match status" value="1"/>
</dbReference>
<dbReference type="InterPro" id="IPR029069">
    <property type="entry name" value="HotDog_dom_sf"/>
</dbReference>
<dbReference type="InterPro" id="IPR040170">
    <property type="entry name" value="Cytosol_ACT"/>
</dbReference>
<reference evidence="2" key="1">
    <citation type="submission" date="2025-08" db="UniProtKB">
        <authorList>
            <consortium name="Ensembl"/>
        </authorList>
    </citation>
    <scope>IDENTIFICATION</scope>
</reference>
<name>A0A8C3TB19_CHESE</name>
<evidence type="ECO:0000313" key="2">
    <source>
        <dbReference type="Ensembl" id="ENSCSRP00000026638.1"/>
    </source>
</evidence>
<dbReference type="GO" id="GO:0005829">
    <property type="term" value="C:cytosol"/>
    <property type="evidence" value="ECO:0007669"/>
    <property type="project" value="TreeGrafter"/>
</dbReference>
<organism evidence="2 3">
    <name type="scientific">Chelydra serpentina</name>
    <name type="common">Snapping turtle</name>
    <name type="synonym">Testudo serpentina</name>
    <dbReference type="NCBI Taxonomy" id="8475"/>
    <lineage>
        <taxon>Eukaryota</taxon>
        <taxon>Metazoa</taxon>
        <taxon>Chordata</taxon>
        <taxon>Craniata</taxon>
        <taxon>Vertebrata</taxon>
        <taxon>Euteleostomi</taxon>
        <taxon>Archelosauria</taxon>
        <taxon>Testudinata</taxon>
        <taxon>Testudines</taxon>
        <taxon>Cryptodira</taxon>
        <taxon>Durocryptodira</taxon>
        <taxon>Americhelydia</taxon>
        <taxon>Chelydroidea</taxon>
        <taxon>Chelydridae</taxon>
        <taxon>Chelydra</taxon>
    </lineage>
</organism>
<dbReference type="SUPFAM" id="SSF54637">
    <property type="entry name" value="Thioesterase/thiol ester dehydrase-isomerase"/>
    <property type="match status" value="1"/>
</dbReference>